<feature type="transmembrane region" description="Helical" evidence="6">
    <location>
        <begin position="12"/>
        <end position="33"/>
    </location>
</feature>
<comment type="subcellular location">
    <subcellularLocation>
        <location evidence="1">Membrane</location>
        <topology evidence="1">Multi-pass membrane protein</topology>
    </subcellularLocation>
</comment>
<dbReference type="GO" id="GO:0016020">
    <property type="term" value="C:membrane"/>
    <property type="evidence" value="ECO:0007669"/>
    <property type="project" value="UniProtKB-SubCell"/>
</dbReference>
<feature type="transmembrane region" description="Helical" evidence="6">
    <location>
        <begin position="221"/>
        <end position="244"/>
    </location>
</feature>
<dbReference type="Proteomes" id="UP000244948">
    <property type="component" value="Unassembled WGS sequence"/>
</dbReference>
<evidence type="ECO:0000256" key="1">
    <source>
        <dbReference type="ARBA" id="ARBA00004141"/>
    </source>
</evidence>
<dbReference type="InterPro" id="IPR022369">
    <property type="entry name" value="Integral_membrane_TerC_rswitch"/>
</dbReference>
<dbReference type="NCBIfam" id="TIGR03718">
    <property type="entry name" value="R_switched_Alx"/>
    <property type="match status" value="1"/>
</dbReference>
<evidence type="ECO:0000256" key="5">
    <source>
        <dbReference type="ARBA" id="ARBA00023136"/>
    </source>
</evidence>
<feature type="transmembrane region" description="Helical" evidence="6">
    <location>
        <begin position="307"/>
        <end position="328"/>
    </location>
</feature>
<feature type="transmembrane region" description="Helical" evidence="6">
    <location>
        <begin position="158"/>
        <end position="176"/>
    </location>
</feature>
<evidence type="ECO:0000256" key="2">
    <source>
        <dbReference type="ARBA" id="ARBA00007511"/>
    </source>
</evidence>
<evidence type="ECO:0000256" key="6">
    <source>
        <dbReference type="SAM" id="Phobius"/>
    </source>
</evidence>
<comment type="caution">
    <text evidence="7">The sequence shown here is derived from an EMBL/GenBank/DDBJ whole genome shotgun (WGS) entry which is preliminary data.</text>
</comment>
<comment type="similarity">
    <text evidence="2">Belongs to the TerC family.</text>
</comment>
<keyword evidence="8" id="KW-1185">Reference proteome</keyword>
<dbReference type="EMBL" id="QEWR01000002">
    <property type="protein sequence ID" value="PWD85099.1"/>
    <property type="molecule type" value="Genomic_DNA"/>
</dbReference>
<evidence type="ECO:0000256" key="3">
    <source>
        <dbReference type="ARBA" id="ARBA00022692"/>
    </source>
</evidence>
<dbReference type="Pfam" id="PF03741">
    <property type="entry name" value="TerC"/>
    <property type="match status" value="1"/>
</dbReference>
<dbReference type="InterPro" id="IPR005496">
    <property type="entry name" value="Integral_membrane_TerC"/>
</dbReference>
<evidence type="ECO:0008006" key="9">
    <source>
        <dbReference type="Google" id="ProtNLM"/>
    </source>
</evidence>
<feature type="transmembrane region" description="Helical" evidence="6">
    <location>
        <begin position="105"/>
        <end position="123"/>
    </location>
</feature>
<protein>
    <recommendedName>
        <fullName evidence="9">TerC family protein</fullName>
    </recommendedName>
</protein>
<evidence type="ECO:0000256" key="4">
    <source>
        <dbReference type="ARBA" id="ARBA00022989"/>
    </source>
</evidence>
<feature type="transmembrane region" description="Helical" evidence="6">
    <location>
        <begin position="283"/>
        <end position="301"/>
    </location>
</feature>
<feature type="transmembrane region" description="Helical" evidence="6">
    <location>
        <begin position="45"/>
        <end position="67"/>
    </location>
</feature>
<name>A0A2U2APG4_9GAMM</name>
<dbReference type="PANTHER" id="PTHR30238:SF0">
    <property type="entry name" value="THYLAKOID MEMBRANE PROTEIN TERC, CHLOROPLASTIC"/>
    <property type="match status" value="1"/>
</dbReference>
<keyword evidence="4 6" id="KW-1133">Transmembrane helix</keyword>
<dbReference type="PANTHER" id="PTHR30238">
    <property type="entry name" value="MEMBRANE BOUND PREDICTED REDOX MODULATOR"/>
    <property type="match status" value="1"/>
</dbReference>
<evidence type="ECO:0000313" key="7">
    <source>
        <dbReference type="EMBL" id="PWD85099.1"/>
    </source>
</evidence>
<accession>A0A2U2APG4</accession>
<reference evidence="7 8" key="1">
    <citation type="journal article" date="2018" name="Genome Announc.">
        <title>Ignatzschineria cameli sp. nov., isolated from necrotic foot tissue of dromedaries (Camelus dromedarius) and associated maggots (Wohlfahrtia species) in Dubai.</title>
        <authorList>
            <person name="Tsang C.C."/>
            <person name="Tang J.Y."/>
            <person name="Fong J.Y."/>
            <person name="Kinne J."/>
            <person name="Lee H.H."/>
            <person name="Joseph M."/>
            <person name="Jose S."/>
            <person name="Schuster R.K."/>
            <person name="Tang Y."/>
            <person name="Sivakumar S."/>
            <person name="Chen J.H."/>
            <person name="Teng J.L."/>
            <person name="Lau S.K."/>
            <person name="Wernery U."/>
            <person name="Woo P.C."/>
        </authorList>
    </citation>
    <scope>NUCLEOTIDE SEQUENCE [LARGE SCALE GENOMIC DNA]</scope>
    <source>
        <strain evidence="7 8">KCTC 22643</strain>
    </source>
</reference>
<organism evidence="7 8">
    <name type="scientific">Ignatzschineria indica</name>
    <dbReference type="NCBI Taxonomy" id="472583"/>
    <lineage>
        <taxon>Bacteria</taxon>
        <taxon>Pseudomonadati</taxon>
        <taxon>Pseudomonadota</taxon>
        <taxon>Gammaproteobacteria</taxon>
        <taxon>Cardiobacteriales</taxon>
        <taxon>Ignatzschineriaceae</taxon>
        <taxon>Ignatzschineria</taxon>
    </lineage>
</organism>
<gene>
    <name evidence="7" type="ORF">DC082_01580</name>
</gene>
<feature type="transmembrane region" description="Helical" evidence="6">
    <location>
        <begin position="130"/>
        <end position="152"/>
    </location>
</feature>
<keyword evidence="3 6" id="KW-0812">Transmembrane</keyword>
<keyword evidence="5 6" id="KW-0472">Membrane</keyword>
<sequence length="335" mass="38032">MAQEVHSLGSPLLYTIFAIVVAVMILIDMFALKASGDHRVSVKEALIWTLIWITVALLFMAGIWGYIRYMLPPEILIPSEFATTSEYATSKALEFLTGYIVEKSLSIDNIFIFLLIFSFFKVPNIYQRRVLVYGVLAAVFLRVVMVLIGSFLISKFEWILYVFGAFLLFTGIKMCFGHDDEADLSENKIVKWTKKFVKTTDEYQKEHFFIVKEGVRYATPLFIVLVLITISDIIFAVDSVPAVFSITADPFIVMTSNVFAILGLRAMYFLLADMAERFHLLQYGLAIILIFIGIKMLVLYFDYHFPITISLIIILGTLVGSIILSLMIPPKKRSS</sequence>
<proteinExistence type="inferred from homology"/>
<feature type="transmembrane region" description="Helical" evidence="6">
    <location>
        <begin position="250"/>
        <end position="271"/>
    </location>
</feature>
<evidence type="ECO:0000313" key="8">
    <source>
        <dbReference type="Proteomes" id="UP000244948"/>
    </source>
</evidence>
<dbReference type="AlphaFoldDB" id="A0A2U2APG4"/>